<dbReference type="Proteomes" id="UP000188342">
    <property type="component" value="Unassembled WGS sequence"/>
</dbReference>
<organism evidence="1 2">
    <name type="scientific">Luteococcus japonicus LSP_Lj1</name>
    <dbReference type="NCBI Taxonomy" id="1255658"/>
    <lineage>
        <taxon>Bacteria</taxon>
        <taxon>Bacillati</taxon>
        <taxon>Actinomycetota</taxon>
        <taxon>Actinomycetes</taxon>
        <taxon>Propionibacteriales</taxon>
        <taxon>Propionibacteriaceae</taxon>
        <taxon>Luteococcus</taxon>
    </lineage>
</organism>
<protein>
    <submittedName>
        <fullName evidence="1">Uncharacterized protein</fullName>
    </submittedName>
</protein>
<keyword evidence="2" id="KW-1185">Reference proteome</keyword>
<reference evidence="1 2" key="1">
    <citation type="submission" date="2017-02" db="EMBL/GenBank/DDBJ databases">
        <authorList>
            <person name="Peterson S.W."/>
        </authorList>
    </citation>
    <scope>NUCLEOTIDE SEQUENCE [LARGE SCALE GENOMIC DNA]</scope>
    <source>
        <strain evidence="1 2">LSP_Lj1</strain>
    </source>
</reference>
<evidence type="ECO:0000313" key="1">
    <source>
        <dbReference type="EMBL" id="SJN19240.1"/>
    </source>
</evidence>
<accession>A0A1R4IHG6</accession>
<dbReference type="STRING" id="1255658.FM114_01890"/>
<proteinExistence type="predicted"/>
<evidence type="ECO:0000313" key="2">
    <source>
        <dbReference type="Proteomes" id="UP000188342"/>
    </source>
</evidence>
<name>A0A1R4IHG6_9ACTN</name>
<gene>
    <name evidence="1" type="ORF">FM114_01890</name>
</gene>
<sequence length="44" mass="4701">MGVRDYLTSLTAGLARHTRRGAPAPEKLKVRGSSTVLFASSGRE</sequence>
<dbReference type="AlphaFoldDB" id="A0A1R4IHG6"/>
<dbReference type="EMBL" id="FUKQ01000007">
    <property type="protein sequence ID" value="SJN19240.1"/>
    <property type="molecule type" value="Genomic_DNA"/>
</dbReference>